<dbReference type="CDD" id="cd04301">
    <property type="entry name" value="NAT_SF"/>
    <property type="match status" value="1"/>
</dbReference>
<dbReference type="EMBL" id="PKIZ01000009">
    <property type="protein sequence ID" value="PKZ41833.1"/>
    <property type="molecule type" value="Genomic_DNA"/>
</dbReference>
<organism evidence="3 4">
    <name type="scientific">Kytococcus schroeteri</name>
    <dbReference type="NCBI Taxonomy" id="138300"/>
    <lineage>
        <taxon>Bacteria</taxon>
        <taxon>Bacillati</taxon>
        <taxon>Actinomycetota</taxon>
        <taxon>Actinomycetes</taxon>
        <taxon>Micrococcales</taxon>
        <taxon>Kytococcaceae</taxon>
        <taxon>Kytococcus</taxon>
    </lineage>
</organism>
<reference evidence="3 4" key="1">
    <citation type="submission" date="2017-12" db="EMBL/GenBank/DDBJ databases">
        <title>Phylogenetic diversity of female urinary microbiome.</title>
        <authorList>
            <person name="Thomas-White K."/>
            <person name="Wolfe A.J."/>
        </authorList>
    </citation>
    <scope>NUCLEOTIDE SEQUENCE [LARGE SCALE GENOMIC DNA]</scope>
    <source>
        <strain evidence="3 4">UMB1298</strain>
    </source>
</reference>
<keyword evidence="3" id="KW-0808">Transferase</keyword>
<dbReference type="OrthoDB" id="5405911at2"/>
<dbReference type="InterPro" id="IPR031165">
    <property type="entry name" value="GNAT_YJDJ"/>
</dbReference>
<dbReference type="Pfam" id="PF14542">
    <property type="entry name" value="Acetyltransf_CG"/>
    <property type="match status" value="1"/>
</dbReference>
<name>A0A2I1PB42_9MICO</name>
<evidence type="ECO:0000313" key="4">
    <source>
        <dbReference type="Proteomes" id="UP000234206"/>
    </source>
</evidence>
<dbReference type="PANTHER" id="PTHR31435">
    <property type="entry name" value="PROTEIN NATD1"/>
    <property type="match status" value="1"/>
</dbReference>
<accession>A0A2I1PB42</accession>
<keyword evidence="4" id="KW-1185">Reference proteome</keyword>
<feature type="domain" description="N-acetyltransferase" evidence="1">
    <location>
        <begin position="1"/>
        <end position="111"/>
    </location>
</feature>
<dbReference type="InterPro" id="IPR045057">
    <property type="entry name" value="Gcn5-rel_NAT"/>
</dbReference>
<dbReference type="AlphaFoldDB" id="A0A2I1PB42"/>
<dbReference type="Gene3D" id="3.40.630.30">
    <property type="match status" value="1"/>
</dbReference>
<proteinExistence type="predicted"/>
<feature type="domain" description="N-acetyltransferase" evidence="2">
    <location>
        <begin position="24"/>
        <end position="110"/>
    </location>
</feature>
<evidence type="ECO:0000259" key="2">
    <source>
        <dbReference type="PROSITE" id="PS51729"/>
    </source>
</evidence>
<dbReference type="PROSITE" id="PS51729">
    <property type="entry name" value="GNAT_YJDJ"/>
    <property type="match status" value="1"/>
</dbReference>
<evidence type="ECO:0000259" key="1">
    <source>
        <dbReference type="PROSITE" id="PS51186"/>
    </source>
</evidence>
<dbReference type="InterPro" id="IPR016181">
    <property type="entry name" value="Acyl_CoA_acyltransferase"/>
</dbReference>
<dbReference type="SUPFAM" id="SSF55729">
    <property type="entry name" value="Acyl-CoA N-acyltransferases (Nat)"/>
    <property type="match status" value="1"/>
</dbReference>
<protein>
    <submittedName>
        <fullName evidence="3">GNAT family N-acetyltransferase</fullName>
    </submittedName>
</protein>
<dbReference type="Proteomes" id="UP000234206">
    <property type="component" value="Unassembled WGS sequence"/>
</dbReference>
<gene>
    <name evidence="3" type="ORF">CYJ76_05950</name>
</gene>
<dbReference type="PROSITE" id="PS51186">
    <property type="entry name" value="GNAT"/>
    <property type="match status" value="1"/>
</dbReference>
<comment type="caution">
    <text evidence="3">The sequence shown here is derived from an EMBL/GenBank/DDBJ whole genome shotgun (WGS) entry which is preliminary data.</text>
</comment>
<dbReference type="InterPro" id="IPR000182">
    <property type="entry name" value="GNAT_dom"/>
</dbReference>
<evidence type="ECO:0000313" key="3">
    <source>
        <dbReference type="EMBL" id="PKZ41833.1"/>
    </source>
</evidence>
<dbReference type="PANTHER" id="PTHR31435:SF10">
    <property type="entry name" value="BSR4717 PROTEIN"/>
    <property type="match status" value="1"/>
</dbReference>
<dbReference type="GO" id="GO:0016747">
    <property type="term" value="F:acyltransferase activity, transferring groups other than amino-acyl groups"/>
    <property type="evidence" value="ECO:0007669"/>
    <property type="project" value="InterPro"/>
</dbReference>
<sequence length="111" mass="12350">MRAPRQPAWETPEATMTDPTVTVRQNTAEQRFEGYVDGELAGFTEYHLDGDVQVMPHTVTLPEHRGQGVARAVVGAALEAAREAGRTVRPDCSYVRHLMRDEPQYADLLAD</sequence>